<dbReference type="Gene3D" id="3.10.580.10">
    <property type="entry name" value="CBS-domain"/>
    <property type="match status" value="1"/>
</dbReference>
<dbReference type="GO" id="GO:0005886">
    <property type="term" value="C:plasma membrane"/>
    <property type="evidence" value="ECO:0007669"/>
    <property type="project" value="TreeGrafter"/>
</dbReference>
<evidence type="ECO:0000259" key="11">
    <source>
        <dbReference type="PROSITE" id="PS51846"/>
    </source>
</evidence>
<dbReference type="PANTHER" id="PTHR22777">
    <property type="entry name" value="HEMOLYSIN-RELATED"/>
    <property type="match status" value="1"/>
</dbReference>
<dbReference type="InterPro" id="IPR046342">
    <property type="entry name" value="CBS_dom_sf"/>
</dbReference>
<evidence type="ECO:0000256" key="8">
    <source>
        <dbReference type="PROSITE-ProRule" id="PRU01193"/>
    </source>
</evidence>
<keyword evidence="13" id="KW-1185">Reference proteome</keyword>
<reference evidence="12 13" key="1">
    <citation type="submission" date="2018-02" db="EMBL/GenBank/DDBJ databases">
        <title>Genome sequence of Desulfovibrio carbinolicus DSM 3852.</title>
        <authorList>
            <person name="Wilbanks E."/>
            <person name="Skennerton C.T."/>
            <person name="Orphan V.J."/>
        </authorList>
    </citation>
    <scope>NUCLEOTIDE SEQUENCE [LARGE SCALE GENOMIC DNA]</scope>
    <source>
        <strain evidence="12 13">DSM 3852</strain>
    </source>
</reference>
<evidence type="ECO:0000259" key="10">
    <source>
        <dbReference type="PROSITE" id="PS51371"/>
    </source>
</evidence>
<dbReference type="AlphaFoldDB" id="A0A4P6HKJ2"/>
<keyword evidence="5 7" id="KW-0129">CBS domain</keyword>
<dbReference type="PROSITE" id="PS51371">
    <property type="entry name" value="CBS"/>
    <property type="match status" value="2"/>
</dbReference>
<evidence type="ECO:0000256" key="4">
    <source>
        <dbReference type="ARBA" id="ARBA00022989"/>
    </source>
</evidence>
<feature type="transmembrane region" description="Helical" evidence="9">
    <location>
        <begin position="129"/>
        <end position="148"/>
    </location>
</feature>
<protein>
    <recommendedName>
        <fullName evidence="14">HlyC/CorC family transporter</fullName>
    </recommendedName>
</protein>
<evidence type="ECO:0000256" key="2">
    <source>
        <dbReference type="ARBA" id="ARBA00022692"/>
    </source>
</evidence>
<gene>
    <name evidence="12" type="ORF">C3Y92_10840</name>
</gene>
<evidence type="ECO:0000256" key="5">
    <source>
        <dbReference type="ARBA" id="ARBA00023122"/>
    </source>
</evidence>
<dbReference type="EMBL" id="CP026538">
    <property type="protein sequence ID" value="QAZ67691.1"/>
    <property type="molecule type" value="Genomic_DNA"/>
</dbReference>
<evidence type="ECO:0008006" key="14">
    <source>
        <dbReference type="Google" id="ProtNLM"/>
    </source>
</evidence>
<name>A0A4P6HKJ2_9BACT</name>
<evidence type="ECO:0000256" key="6">
    <source>
        <dbReference type="ARBA" id="ARBA00023136"/>
    </source>
</evidence>
<dbReference type="KEGG" id="dcb:C3Y92_10840"/>
<keyword evidence="2 8" id="KW-0812">Transmembrane</keyword>
<feature type="domain" description="CBS" evidence="10">
    <location>
        <begin position="198"/>
        <end position="260"/>
    </location>
</feature>
<dbReference type="PROSITE" id="PS51846">
    <property type="entry name" value="CNNM"/>
    <property type="match status" value="1"/>
</dbReference>
<dbReference type="PANTHER" id="PTHR22777:SF4">
    <property type="entry name" value="UPF0053 PROTEIN SLL1254"/>
    <property type="match status" value="1"/>
</dbReference>
<sequence>MLTLALAVGLAVVLSAFCSMSEAALYSVPWSWIERLRKSGRASGELLFALRSNIEKPITAVLTLNTIANTAGAAVAGAAAASVFGAEDLWLFTAIFTVVILIFGEILPKTVGVAYCRPVSAFIARPMKMLILALLPIIWAGGFLARLVSGRRKNPVSSEEDLRAVVSLTRREGIINPLEELSITNILSLDRKTASGAMTPRTVVFSLPAEMTVAETRGQGKGVWPHSRIPVHAADDPENIVGIVYRREVLEALANDQDDKRLSDLAKPVRFVLDTMTLDRVLVKFLESRMHLFVVLDEYGGVSGVITLEDVLEEILGKEIIDETDQVADMRELARTRREALLRQRARDDAMPS</sequence>
<proteinExistence type="predicted"/>
<comment type="subcellular location">
    <subcellularLocation>
        <location evidence="1">Membrane</location>
        <topology evidence="1">Multi-pass membrane protein</topology>
    </subcellularLocation>
</comment>
<keyword evidence="6 8" id="KW-0472">Membrane</keyword>
<evidence type="ECO:0000313" key="12">
    <source>
        <dbReference type="EMBL" id="QAZ67691.1"/>
    </source>
</evidence>
<dbReference type="RefSeq" id="WP_129352496.1">
    <property type="nucleotide sequence ID" value="NZ_CP026538.1"/>
</dbReference>
<dbReference type="InterPro" id="IPR000644">
    <property type="entry name" value="CBS_dom"/>
</dbReference>
<feature type="domain" description="CNNM transmembrane" evidence="11">
    <location>
        <begin position="1"/>
        <end position="179"/>
    </location>
</feature>
<dbReference type="CDD" id="cd04590">
    <property type="entry name" value="CBS_pair_CorC_HlyC_assoc"/>
    <property type="match status" value="1"/>
</dbReference>
<organism evidence="12 13">
    <name type="scientific">Solidesulfovibrio carbinolicus</name>
    <dbReference type="NCBI Taxonomy" id="296842"/>
    <lineage>
        <taxon>Bacteria</taxon>
        <taxon>Pseudomonadati</taxon>
        <taxon>Thermodesulfobacteriota</taxon>
        <taxon>Desulfovibrionia</taxon>
        <taxon>Desulfovibrionales</taxon>
        <taxon>Desulfovibrionaceae</taxon>
        <taxon>Solidesulfovibrio</taxon>
    </lineage>
</organism>
<evidence type="ECO:0000256" key="1">
    <source>
        <dbReference type="ARBA" id="ARBA00004141"/>
    </source>
</evidence>
<dbReference type="OrthoDB" id="9798188at2"/>
<dbReference type="Pfam" id="PF01595">
    <property type="entry name" value="CNNM"/>
    <property type="match status" value="1"/>
</dbReference>
<keyword evidence="4 8" id="KW-1133">Transmembrane helix</keyword>
<dbReference type="Proteomes" id="UP000293296">
    <property type="component" value="Chromosome"/>
</dbReference>
<evidence type="ECO:0000313" key="13">
    <source>
        <dbReference type="Proteomes" id="UP000293296"/>
    </source>
</evidence>
<dbReference type="InterPro" id="IPR002550">
    <property type="entry name" value="CNNM"/>
</dbReference>
<feature type="transmembrane region" description="Helical" evidence="9">
    <location>
        <begin position="89"/>
        <end position="108"/>
    </location>
</feature>
<feature type="domain" description="CBS" evidence="10">
    <location>
        <begin position="265"/>
        <end position="323"/>
    </location>
</feature>
<evidence type="ECO:0000256" key="7">
    <source>
        <dbReference type="PROSITE-ProRule" id="PRU00703"/>
    </source>
</evidence>
<evidence type="ECO:0000256" key="3">
    <source>
        <dbReference type="ARBA" id="ARBA00022737"/>
    </source>
</evidence>
<dbReference type="Pfam" id="PF00571">
    <property type="entry name" value="CBS"/>
    <property type="match status" value="2"/>
</dbReference>
<evidence type="ECO:0000256" key="9">
    <source>
        <dbReference type="SAM" id="Phobius"/>
    </source>
</evidence>
<dbReference type="InterPro" id="IPR044751">
    <property type="entry name" value="Ion_transp-like_CBS"/>
</dbReference>
<accession>A0A4P6HKJ2</accession>
<dbReference type="SUPFAM" id="SSF54631">
    <property type="entry name" value="CBS-domain pair"/>
    <property type="match status" value="1"/>
</dbReference>
<keyword evidence="3" id="KW-0677">Repeat</keyword>